<evidence type="ECO:0000313" key="1">
    <source>
        <dbReference type="EMBL" id="KAI7955022.1"/>
    </source>
</evidence>
<evidence type="ECO:0000313" key="2">
    <source>
        <dbReference type="Proteomes" id="UP001060170"/>
    </source>
</evidence>
<keyword evidence="2" id="KW-1185">Reference proteome</keyword>
<accession>A0ACC0EK10</accession>
<reference evidence="1 2" key="3">
    <citation type="journal article" date="2022" name="Microbiol. Spectr.">
        <title>Folding features and dynamics of 3D genome architecture in plant fungal pathogens.</title>
        <authorList>
            <person name="Xia C."/>
        </authorList>
    </citation>
    <scope>NUCLEOTIDE SEQUENCE [LARGE SCALE GENOMIC DNA]</scope>
    <source>
        <strain evidence="1 2">93-210</strain>
    </source>
</reference>
<name>A0ACC0EK10_9BASI</name>
<comment type="caution">
    <text evidence="1">The sequence shown here is derived from an EMBL/GenBank/DDBJ whole genome shotgun (WGS) entry which is preliminary data.</text>
</comment>
<protein>
    <submittedName>
        <fullName evidence="1">Uncharacterized protein</fullName>
    </submittedName>
</protein>
<reference evidence="2" key="1">
    <citation type="journal article" date="2018" name="BMC Genomics">
        <title>Genomic insights into host adaptation between the wheat stripe rust pathogen (Puccinia striiformis f. sp. tritici) and the barley stripe rust pathogen (Puccinia striiformis f. sp. hordei).</title>
        <authorList>
            <person name="Xia C."/>
            <person name="Wang M."/>
            <person name="Yin C."/>
            <person name="Cornejo O.E."/>
            <person name="Hulbert S.H."/>
            <person name="Chen X."/>
        </authorList>
    </citation>
    <scope>NUCLEOTIDE SEQUENCE [LARGE SCALE GENOMIC DNA]</scope>
    <source>
        <strain evidence="2">93-210</strain>
    </source>
</reference>
<dbReference type="Proteomes" id="UP001060170">
    <property type="component" value="Chromosome 5"/>
</dbReference>
<reference evidence="2" key="2">
    <citation type="journal article" date="2018" name="Mol. Plant Microbe Interact.">
        <title>Genome sequence resources for the wheat stripe rust pathogen (Puccinia striiformis f. sp. tritici) and the barley stripe rust pathogen (Puccinia striiformis f. sp. hordei).</title>
        <authorList>
            <person name="Xia C."/>
            <person name="Wang M."/>
            <person name="Yin C."/>
            <person name="Cornejo O.E."/>
            <person name="Hulbert S.H."/>
            <person name="Chen X."/>
        </authorList>
    </citation>
    <scope>NUCLEOTIDE SEQUENCE [LARGE SCALE GENOMIC DNA]</scope>
    <source>
        <strain evidence="2">93-210</strain>
    </source>
</reference>
<sequence length="64" mass="7491">MTILLAFVSKTTEVIILIRHYKDEHEEELGKDEEERGDVNENLRKSHEEIGYDKVFDGISMPSR</sequence>
<proteinExistence type="predicted"/>
<gene>
    <name evidence="1" type="ORF">MJO28_005422</name>
</gene>
<organism evidence="1 2">
    <name type="scientific">Puccinia striiformis f. sp. tritici</name>
    <dbReference type="NCBI Taxonomy" id="168172"/>
    <lineage>
        <taxon>Eukaryota</taxon>
        <taxon>Fungi</taxon>
        <taxon>Dikarya</taxon>
        <taxon>Basidiomycota</taxon>
        <taxon>Pucciniomycotina</taxon>
        <taxon>Pucciniomycetes</taxon>
        <taxon>Pucciniales</taxon>
        <taxon>Pucciniaceae</taxon>
        <taxon>Puccinia</taxon>
    </lineage>
</organism>
<dbReference type="EMBL" id="CM045869">
    <property type="protein sequence ID" value="KAI7955022.1"/>
    <property type="molecule type" value="Genomic_DNA"/>
</dbReference>